<protein>
    <submittedName>
        <fullName evidence="3">Nickel-dependent lactate racemase</fullName>
    </submittedName>
</protein>
<dbReference type="Pfam" id="PF09861">
    <property type="entry name" value="Lar_N"/>
    <property type="match status" value="1"/>
</dbReference>
<name>A0A939HAB1_9CLOT</name>
<dbReference type="PANTHER" id="PTHR33171:SF17">
    <property type="entry name" value="LARA-LIKE N-TERMINAL DOMAIN-CONTAINING PROTEIN"/>
    <property type="match status" value="1"/>
</dbReference>
<evidence type="ECO:0000313" key="4">
    <source>
        <dbReference type="Proteomes" id="UP000664218"/>
    </source>
</evidence>
<reference evidence="3" key="1">
    <citation type="submission" date="2021-03" db="EMBL/GenBank/DDBJ databases">
        <title>Proteiniclasticum marinus sp. nov., isolated from tidal flat sediment.</title>
        <authorList>
            <person name="Namirimu T."/>
            <person name="Yang J.-A."/>
            <person name="Yang S.-H."/>
            <person name="Kim Y.-J."/>
            <person name="Kwon K.K."/>
        </authorList>
    </citation>
    <scope>NUCLEOTIDE SEQUENCE</scope>
    <source>
        <strain evidence="3">SCR006</strain>
    </source>
</reference>
<dbReference type="Pfam" id="PF21113">
    <property type="entry name" value="LarA_C"/>
    <property type="match status" value="1"/>
</dbReference>
<evidence type="ECO:0000259" key="2">
    <source>
        <dbReference type="Pfam" id="PF21113"/>
    </source>
</evidence>
<dbReference type="GO" id="GO:0050043">
    <property type="term" value="F:lactate racemase activity"/>
    <property type="evidence" value="ECO:0007669"/>
    <property type="project" value="InterPro"/>
</dbReference>
<comment type="caution">
    <text evidence="3">The sequence shown here is derived from an EMBL/GenBank/DDBJ whole genome shotgun (WGS) entry which is preliminary data.</text>
</comment>
<feature type="domain" description="Lactate racemase C-terminal" evidence="2">
    <location>
        <begin position="272"/>
        <end position="423"/>
    </location>
</feature>
<dbReference type="RefSeq" id="WP_207599976.1">
    <property type="nucleotide sequence ID" value="NZ_JAFNJU010000007.1"/>
</dbReference>
<dbReference type="EMBL" id="JAFNJU010000007">
    <property type="protein sequence ID" value="MBO1265459.1"/>
    <property type="molecule type" value="Genomic_DNA"/>
</dbReference>
<proteinExistence type="predicted"/>
<dbReference type="InterPro" id="IPR047926">
    <property type="entry name" value="Ni_dep_LarA"/>
</dbReference>
<dbReference type="InterPro" id="IPR018657">
    <property type="entry name" value="LarA-like_N"/>
</dbReference>
<dbReference type="Proteomes" id="UP000664218">
    <property type="component" value="Unassembled WGS sequence"/>
</dbReference>
<evidence type="ECO:0000313" key="3">
    <source>
        <dbReference type="EMBL" id="MBO1265459.1"/>
    </source>
</evidence>
<dbReference type="PANTHER" id="PTHR33171">
    <property type="entry name" value="LAR_N DOMAIN-CONTAINING PROTEIN"/>
    <property type="match status" value="1"/>
</dbReference>
<gene>
    <name evidence="3" type="primary">larA</name>
    <name evidence="3" type="ORF">J3A84_10490</name>
</gene>
<accession>A0A939HAB1</accession>
<dbReference type="Gene3D" id="3.90.226.30">
    <property type="match status" value="1"/>
</dbReference>
<keyword evidence="4" id="KW-1185">Reference proteome</keyword>
<dbReference type="NCBIfam" id="NF033504">
    <property type="entry name" value="Ni_dep_LarA"/>
    <property type="match status" value="1"/>
</dbReference>
<dbReference type="Gene3D" id="3.40.50.11440">
    <property type="match status" value="1"/>
</dbReference>
<feature type="domain" description="LarA-like N-terminal" evidence="1">
    <location>
        <begin position="8"/>
        <end position="213"/>
    </location>
</feature>
<sequence length="424" mass="46700">MTKIVLPYGKGTLNAEIPDERISAVMVSEMHHYVPEKSQVELVKEALENPIGTPKLREMAKGKNKVTIIASDHTRPVPSKIIMPLMLEEIRTGNPEAEITILISTGCHRGTTKDELVSKFGPEIVENENIYVHDCDDESMLTDIGILPSGGRMILNKIALEADLLVSEGFIEPHFFAGYSGGRKSVLPGVASRKTVMYNHNATFIDSDRARTGIIEGNPIHKDMLYAARAARLDFICNVVINSDKEVIYAVAGDADLAHIDGRNFLNSKCKVDAVPSDIVITTNGGYPLDQNIYQAVKCMTAAEATMNPGGVMIIGAKSNDGHGGEQFYKTFKEEKDVEKMMNEFLATPSEDTIPDQWQSQIFARILKNYKVIYISEAEDQIVRDLHMTPAHSIEEALEKAEEMIGNKEAKIAVIPDGVSVIVL</sequence>
<organism evidence="3 4">
    <name type="scientific">Proteiniclasticum aestuarii</name>
    <dbReference type="NCBI Taxonomy" id="2817862"/>
    <lineage>
        <taxon>Bacteria</taxon>
        <taxon>Bacillati</taxon>
        <taxon>Bacillota</taxon>
        <taxon>Clostridia</taxon>
        <taxon>Eubacteriales</taxon>
        <taxon>Clostridiaceae</taxon>
        <taxon>Proteiniclasticum</taxon>
    </lineage>
</organism>
<dbReference type="InterPro" id="IPR048520">
    <property type="entry name" value="LarA_C"/>
</dbReference>
<evidence type="ECO:0000259" key="1">
    <source>
        <dbReference type="Pfam" id="PF09861"/>
    </source>
</evidence>
<dbReference type="InterPro" id="IPR043166">
    <property type="entry name" value="LarA-like_C"/>
</dbReference>
<dbReference type="AlphaFoldDB" id="A0A939HAB1"/>
<dbReference type="InterPro" id="IPR048068">
    <property type="entry name" value="LarA-like"/>
</dbReference>